<dbReference type="STRING" id="915059.NH26_01505"/>
<dbReference type="OrthoDB" id="9797997at2"/>
<dbReference type="PANTHER" id="PTHR33360">
    <property type="entry name" value="TRANSPOSASE FOR INSERTION SEQUENCE ELEMENT IS200"/>
    <property type="match status" value="1"/>
</dbReference>
<evidence type="ECO:0000313" key="2">
    <source>
        <dbReference type="EMBL" id="OHX65121.1"/>
    </source>
</evidence>
<accession>A0A1S1YVR3</accession>
<gene>
    <name evidence="2" type="ORF">NH26_01505</name>
</gene>
<name>A0A1S1YVR3_FLAPC</name>
<proteinExistence type="predicted"/>
<feature type="domain" description="Transposase IS200-like" evidence="1">
    <location>
        <begin position="5"/>
        <end position="120"/>
    </location>
</feature>
<dbReference type="GO" id="GO:0006313">
    <property type="term" value="P:DNA transposition"/>
    <property type="evidence" value="ECO:0007669"/>
    <property type="project" value="InterPro"/>
</dbReference>
<dbReference type="InterPro" id="IPR036515">
    <property type="entry name" value="Transposase_17_sf"/>
</dbReference>
<dbReference type="EMBL" id="JRYR02000001">
    <property type="protein sequence ID" value="OHX65121.1"/>
    <property type="molecule type" value="Genomic_DNA"/>
</dbReference>
<sequence>MPHQNSQLWFHIIWTTKNREPVFTREMLVHKLAPLLILISKENEIDLLFMNGYKEHLHCLVRLRSTQSIARVVQKLKGVSGRRINEQCWFPFEFNWQVGYSAFSVSPDRVPTVINYIKKQWDKHQKMDFSSELNYLEQNSHHHQPTT</sequence>
<protein>
    <recommendedName>
        <fullName evidence="1">Transposase IS200-like domain-containing protein</fullName>
    </recommendedName>
</protein>
<dbReference type="SMART" id="SM01321">
    <property type="entry name" value="Y1_Tnp"/>
    <property type="match status" value="1"/>
</dbReference>
<organism evidence="2 3">
    <name type="scientific">Flammeovirga pacifica</name>
    <dbReference type="NCBI Taxonomy" id="915059"/>
    <lineage>
        <taxon>Bacteria</taxon>
        <taxon>Pseudomonadati</taxon>
        <taxon>Bacteroidota</taxon>
        <taxon>Cytophagia</taxon>
        <taxon>Cytophagales</taxon>
        <taxon>Flammeovirgaceae</taxon>
        <taxon>Flammeovirga</taxon>
    </lineage>
</organism>
<keyword evidence="3" id="KW-1185">Reference proteome</keyword>
<dbReference type="Gene3D" id="3.30.70.1290">
    <property type="entry name" value="Transposase IS200-like"/>
    <property type="match status" value="1"/>
</dbReference>
<dbReference type="Pfam" id="PF01797">
    <property type="entry name" value="Y1_Tnp"/>
    <property type="match status" value="1"/>
</dbReference>
<comment type="caution">
    <text evidence="2">The sequence shown here is derived from an EMBL/GenBank/DDBJ whole genome shotgun (WGS) entry which is preliminary data.</text>
</comment>
<evidence type="ECO:0000313" key="3">
    <source>
        <dbReference type="Proteomes" id="UP000179797"/>
    </source>
</evidence>
<dbReference type="AlphaFoldDB" id="A0A1S1YVR3"/>
<dbReference type="GO" id="GO:0003677">
    <property type="term" value="F:DNA binding"/>
    <property type="evidence" value="ECO:0007669"/>
    <property type="project" value="InterPro"/>
</dbReference>
<dbReference type="InterPro" id="IPR002686">
    <property type="entry name" value="Transposase_17"/>
</dbReference>
<dbReference type="GO" id="GO:0004803">
    <property type="term" value="F:transposase activity"/>
    <property type="evidence" value="ECO:0007669"/>
    <property type="project" value="InterPro"/>
</dbReference>
<dbReference type="NCBIfam" id="NF033573">
    <property type="entry name" value="transpos_IS200"/>
    <property type="match status" value="1"/>
</dbReference>
<evidence type="ECO:0000259" key="1">
    <source>
        <dbReference type="SMART" id="SM01321"/>
    </source>
</evidence>
<dbReference type="RefSeq" id="WP_052432202.1">
    <property type="nucleotide sequence ID" value="NZ_JRYR02000001.1"/>
</dbReference>
<dbReference type="PANTHER" id="PTHR33360:SF2">
    <property type="entry name" value="TRANSPOSASE FOR INSERTION SEQUENCE ELEMENT IS200"/>
    <property type="match status" value="1"/>
</dbReference>
<reference evidence="2 3" key="1">
    <citation type="journal article" date="2012" name="Int. J. Syst. Evol. Microbiol.">
        <title>Flammeovirga pacifica sp. nov., isolated from deep-sea sediment.</title>
        <authorList>
            <person name="Xu H."/>
            <person name="Fu Y."/>
            <person name="Yang N."/>
            <person name="Ding Z."/>
            <person name="Lai Q."/>
            <person name="Zeng R."/>
        </authorList>
    </citation>
    <scope>NUCLEOTIDE SEQUENCE [LARGE SCALE GENOMIC DNA]</scope>
    <source>
        <strain evidence="3">DSM 24597 / LMG 26175 / WPAGA1</strain>
    </source>
</reference>
<dbReference type="SUPFAM" id="SSF143422">
    <property type="entry name" value="Transposase IS200-like"/>
    <property type="match status" value="1"/>
</dbReference>
<dbReference type="Proteomes" id="UP000179797">
    <property type="component" value="Unassembled WGS sequence"/>
</dbReference>